<evidence type="ECO:0000256" key="9">
    <source>
        <dbReference type="ARBA" id="ARBA00023288"/>
    </source>
</evidence>
<evidence type="ECO:0000256" key="4">
    <source>
        <dbReference type="ARBA" id="ARBA00022729"/>
    </source>
</evidence>
<comment type="function">
    <text evidence="10">Involved in the storage or transport of lipids necessary for membrane maintenance under stressful conditions. Displays a binding preference for lysophospholipids.</text>
</comment>
<evidence type="ECO:0000256" key="3">
    <source>
        <dbReference type="ARBA" id="ARBA00011738"/>
    </source>
</evidence>
<dbReference type="AlphaFoldDB" id="A0A447P1W8"/>
<evidence type="ECO:0000256" key="8">
    <source>
        <dbReference type="ARBA" id="ARBA00023237"/>
    </source>
</evidence>
<dbReference type="EMBL" id="LR134142">
    <property type="protein sequence ID" value="VEA09537.1"/>
    <property type="molecule type" value="Genomic_DNA"/>
</dbReference>
<dbReference type="InterPro" id="IPR012674">
    <property type="entry name" value="Calycin"/>
</dbReference>
<dbReference type="PANTHER" id="PTHR10612:SF34">
    <property type="entry name" value="APOLIPOPROTEIN D"/>
    <property type="match status" value="1"/>
</dbReference>
<dbReference type="InterPro" id="IPR000566">
    <property type="entry name" value="Lipocln_cytosolic_FA-bd_dom"/>
</dbReference>
<keyword evidence="8" id="KW-0998">Cell outer membrane</keyword>
<dbReference type="Gene3D" id="2.40.128.20">
    <property type="match status" value="1"/>
</dbReference>
<evidence type="ECO:0000256" key="6">
    <source>
        <dbReference type="ARBA" id="ARBA00023136"/>
    </source>
</evidence>
<gene>
    <name evidence="13" type="primary">blc</name>
    <name evidence="13" type="ORF">NCTC7406_04781</name>
</gene>
<dbReference type="InterPro" id="IPR047202">
    <property type="entry name" value="Lipocalin_Blc-like_dom"/>
</dbReference>
<dbReference type="Proteomes" id="UP000276345">
    <property type="component" value="Chromosome"/>
</dbReference>
<comment type="subunit">
    <text evidence="3">Homodimer.</text>
</comment>
<evidence type="ECO:0000256" key="5">
    <source>
        <dbReference type="ARBA" id="ARBA00023121"/>
    </source>
</evidence>
<dbReference type="SUPFAM" id="SSF50814">
    <property type="entry name" value="Lipocalins"/>
    <property type="match status" value="1"/>
</dbReference>
<dbReference type="GO" id="GO:0006950">
    <property type="term" value="P:response to stress"/>
    <property type="evidence" value="ECO:0007669"/>
    <property type="project" value="UniProtKB-ARBA"/>
</dbReference>
<dbReference type="PANTHER" id="PTHR10612">
    <property type="entry name" value="APOLIPOPROTEIN D"/>
    <property type="match status" value="1"/>
</dbReference>
<evidence type="ECO:0000256" key="1">
    <source>
        <dbReference type="ARBA" id="ARBA00004459"/>
    </source>
</evidence>
<organism evidence="13 14">
    <name type="scientific">Salmonella enterica subsp. enterica serovar Sanjuan</name>
    <dbReference type="NCBI Taxonomy" id="1160765"/>
    <lineage>
        <taxon>Bacteria</taxon>
        <taxon>Pseudomonadati</taxon>
        <taxon>Pseudomonadota</taxon>
        <taxon>Gammaproteobacteria</taxon>
        <taxon>Enterobacterales</taxon>
        <taxon>Enterobacteriaceae</taxon>
        <taxon>Salmonella</taxon>
    </lineage>
</organism>
<evidence type="ECO:0000256" key="10">
    <source>
        <dbReference type="ARBA" id="ARBA00057024"/>
    </source>
</evidence>
<dbReference type="CDD" id="cd19438">
    <property type="entry name" value="lipocalin_Blc-like"/>
    <property type="match status" value="1"/>
</dbReference>
<evidence type="ECO:0000259" key="12">
    <source>
        <dbReference type="Pfam" id="PF08212"/>
    </source>
</evidence>
<dbReference type="PRINTS" id="PR01171">
    <property type="entry name" value="BCTLIPOCALIN"/>
</dbReference>
<dbReference type="PROSITE" id="PS00213">
    <property type="entry name" value="LIPOCALIN"/>
    <property type="match status" value="1"/>
</dbReference>
<name>A0A447P1W8_SALET</name>
<dbReference type="GO" id="GO:0008289">
    <property type="term" value="F:lipid binding"/>
    <property type="evidence" value="ECO:0007669"/>
    <property type="project" value="UniProtKB-KW"/>
</dbReference>
<evidence type="ECO:0000256" key="11">
    <source>
        <dbReference type="ARBA" id="ARBA00071217"/>
    </source>
</evidence>
<evidence type="ECO:0000256" key="2">
    <source>
        <dbReference type="ARBA" id="ARBA00006889"/>
    </source>
</evidence>
<dbReference type="FunFam" id="2.40.128.20:FF:000002">
    <property type="entry name" value="Outer membrane lipoprotein Blc"/>
    <property type="match status" value="1"/>
</dbReference>
<keyword evidence="5" id="KW-0446">Lipid-binding</keyword>
<dbReference type="InterPro" id="IPR022272">
    <property type="entry name" value="Lipocalin_CS"/>
</dbReference>
<comment type="similarity">
    <text evidence="2">Belongs to the calycin superfamily. Lipocalin family.</text>
</comment>
<sequence>MPSYLPDKRAFFLFLPLIFPPGSTLRKNTGRKILCAFSPSLLQLRLHFWLSHVVSPTPPKGVTVVNNFDAKRYLGTWYEIARLDHRFERGLEQVTATYSLRDDGGINVINKGYNPDRGMWQKTEGKAYFTGSPNRAALKVSFFGPFYGGYNVIALDREYRHALVCGPDRDYLWILSRTPTLSEEIKQQMLAVATREGFDVNKLIWVKQSGS</sequence>
<accession>A0A447P1W8</accession>
<dbReference type="InterPro" id="IPR002446">
    <property type="entry name" value="Lipocalin_bac"/>
</dbReference>
<comment type="subcellular location">
    <subcellularLocation>
        <location evidence="1">Cell outer membrane</location>
        <topology evidence="1">Lipid-anchor</topology>
    </subcellularLocation>
</comment>
<dbReference type="Pfam" id="PF08212">
    <property type="entry name" value="Lipocalin_2"/>
    <property type="match status" value="1"/>
</dbReference>
<keyword evidence="6" id="KW-0472">Membrane</keyword>
<keyword evidence="4" id="KW-0732">Signal</keyword>
<dbReference type="NCBIfam" id="NF007786">
    <property type="entry name" value="PRK10477.1"/>
    <property type="match status" value="1"/>
</dbReference>
<proteinExistence type="inferred from homology"/>
<feature type="domain" description="Lipocalin/cytosolic fatty-acid binding" evidence="12">
    <location>
        <begin position="69"/>
        <end position="208"/>
    </location>
</feature>
<protein>
    <recommendedName>
        <fullName evidence="11">Outer membrane lipoprotein Blc</fullName>
    </recommendedName>
</protein>
<evidence type="ECO:0000256" key="7">
    <source>
        <dbReference type="ARBA" id="ARBA00023139"/>
    </source>
</evidence>
<keyword evidence="9 13" id="KW-0449">Lipoprotein</keyword>
<evidence type="ECO:0000313" key="13">
    <source>
        <dbReference type="EMBL" id="VEA09537.1"/>
    </source>
</evidence>
<keyword evidence="7" id="KW-0564">Palmitate</keyword>
<dbReference type="GO" id="GO:0009279">
    <property type="term" value="C:cell outer membrane"/>
    <property type="evidence" value="ECO:0007669"/>
    <property type="project" value="UniProtKB-SubCell"/>
</dbReference>
<reference evidence="13 14" key="1">
    <citation type="submission" date="2018-12" db="EMBL/GenBank/DDBJ databases">
        <authorList>
            <consortium name="Pathogen Informatics"/>
        </authorList>
    </citation>
    <scope>NUCLEOTIDE SEQUENCE [LARGE SCALE GENOMIC DNA]</scope>
    <source>
        <strain evidence="13 14">NCTC7406</strain>
    </source>
</reference>
<evidence type="ECO:0000313" key="14">
    <source>
        <dbReference type="Proteomes" id="UP000276345"/>
    </source>
</evidence>